<gene>
    <name evidence="12" type="primary">korB_2</name>
    <name evidence="12" type="ORF">DDT42_00188</name>
</gene>
<dbReference type="SUPFAM" id="SSF52518">
    <property type="entry name" value="Thiamin diphosphate-binding fold (THDP-binding)"/>
    <property type="match status" value="1"/>
</dbReference>
<evidence type="ECO:0000259" key="10">
    <source>
        <dbReference type="Pfam" id="PF02775"/>
    </source>
</evidence>
<dbReference type="GO" id="GO:0046872">
    <property type="term" value="F:metal ion binding"/>
    <property type="evidence" value="ECO:0007669"/>
    <property type="project" value="UniProtKB-KW"/>
</dbReference>
<dbReference type="Proteomes" id="UP000811545">
    <property type="component" value="Unassembled WGS sequence"/>
</dbReference>
<dbReference type="GO" id="GO:0030976">
    <property type="term" value="F:thiamine pyrophosphate binding"/>
    <property type="evidence" value="ECO:0007669"/>
    <property type="project" value="InterPro"/>
</dbReference>
<feature type="domain" description="Pyruvate ferredoxin oxidoreductase beta subunit C-terminal" evidence="11">
    <location>
        <begin position="194"/>
        <end position="254"/>
    </location>
</feature>
<organism evidence="12 13">
    <name type="scientific">Psychracetigena formicireducens</name>
    <dbReference type="NCBI Taxonomy" id="2986056"/>
    <lineage>
        <taxon>Bacteria</taxon>
        <taxon>Bacillati</taxon>
        <taxon>Candidatus Lithacetigenota</taxon>
        <taxon>Candidatus Psychracetigena</taxon>
    </lineage>
</organism>
<dbReference type="InterPro" id="IPR051457">
    <property type="entry name" value="2-oxoacid:Fd_oxidoreductase"/>
</dbReference>
<dbReference type="GO" id="GO:0047553">
    <property type="term" value="F:2-oxoglutarate synthase activity"/>
    <property type="evidence" value="ECO:0007669"/>
    <property type="project" value="UniProtKB-EC"/>
</dbReference>
<proteinExistence type="predicted"/>
<keyword evidence="4" id="KW-0479">Metal-binding</keyword>
<dbReference type="CDD" id="cd03375">
    <property type="entry name" value="TPP_OGFOR"/>
    <property type="match status" value="1"/>
</dbReference>
<protein>
    <submittedName>
        <fullName evidence="12">2-oxoglutarate oxidoreductase subunit KorB</fullName>
        <ecNumber evidence="12">1.2.7.3</ecNumber>
    </submittedName>
</protein>
<evidence type="ECO:0000256" key="3">
    <source>
        <dbReference type="ARBA" id="ARBA00001966"/>
    </source>
</evidence>
<comment type="cofactor">
    <cofactor evidence="3">
        <name>[4Fe-4S] cluster</name>
        <dbReference type="ChEBI" id="CHEBI:49883"/>
    </cofactor>
</comment>
<dbReference type="Pfam" id="PF02775">
    <property type="entry name" value="TPP_enzyme_C"/>
    <property type="match status" value="1"/>
</dbReference>
<evidence type="ECO:0000256" key="6">
    <source>
        <dbReference type="ARBA" id="ARBA00023002"/>
    </source>
</evidence>
<dbReference type="NCBIfam" id="TIGR02177">
    <property type="entry name" value="PorB_KorB"/>
    <property type="match status" value="1"/>
</dbReference>
<comment type="caution">
    <text evidence="12">The sequence shown here is derived from an EMBL/GenBank/DDBJ whole genome shotgun (WGS) entry which is preliminary data.</text>
</comment>
<name>A0A9E2BEY8_PSYF1</name>
<dbReference type="EC" id="1.2.7.3" evidence="12"/>
<dbReference type="GO" id="GO:0045333">
    <property type="term" value="P:cellular respiration"/>
    <property type="evidence" value="ECO:0007669"/>
    <property type="project" value="UniProtKB-ARBA"/>
</dbReference>
<keyword evidence="6 12" id="KW-0560">Oxidoreductase</keyword>
<dbReference type="InterPro" id="IPR029061">
    <property type="entry name" value="THDP-binding"/>
</dbReference>
<evidence type="ECO:0000259" key="11">
    <source>
        <dbReference type="Pfam" id="PF12367"/>
    </source>
</evidence>
<keyword evidence="9" id="KW-0786">Thiamine pyrophosphate</keyword>
<evidence type="ECO:0000313" key="13">
    <source>
        <dbReference type="Proteomes" id="UP000811545"/>
    </source>
</evidence>
<comment type="cofactor">
    <cofactor evidence="2">
        <name>thiamine diphosphate</name>
        <dbReference type="ChEBI" id="CHEBI:58937"/>
    </cofactor>
</comment>
<feature type="domain" description="Thiamine pyrophosphate enzyme TPP-binding" evidence="10">
    <location>
        <begin position="47"/>
        <end position="190"/>
    </location>
</feature>
<keyword evidence="8" id="KW-0411">Iron-sulfur</keyword>
<evidence type="ECO:0000256" key="7">
    <source>
        <dbReference type="ARBA" id="ARBA00023004"/>
    </source>
</evidence>
<dbReference type="PANTHER" id="PTHR48084:SF4">
    <property type="entry name" value="2-OXOGLUTARATE OXIDOREDUCTASE SUBUNIT KORB"/>
    <property type="match status" value="1"/>
</dbReference>
<reference evidence="12 13" key="1">
    <citation type="journal article" date="2021" name="bioRxiv">
        <title>Unique metabolic strategies in Hadean analogues reveal hints for primordial physiology.</title>
        <authorList>
            <person name="Nobu M.K."/>
            <person name="Nakai R."/>
            <person name="Tamazawa S."/>
            <person name="Mori H."/>
            <person name="Toyoda A."/>
            <person name="Ijiri A."/>
            <person name="Suzuki S."/>
            <person name="Kurokawa K."/>
            <person name="Kamagata Y."/>
            <person name="Tamaki H."/>
        </authorList>
    </citation>
    <scope>NUCLEOTIDE SEQUENCE [LARGE SCALE GENOMIC DNA]</scope>
    <source>
        <strain evidence="12">BS525</strain>
    </source>
</reference>
<dbReference type="Gene3D" id="3.40.50.970">
    <property type="match status" value="1"/>
</dbReference>
<sequence length="280" mass="30986">MFVLSKETAWCPGCGNFGILESLKNALESLNLEPHRVVISSGIGQAAKTPHYLSANMFNGLHGRSIPAGIAIKLANKALTVIVESGDGCSYGEGGNHFIHAIRRNLDITHIVHNNQVYGLTKGQASPTTARMQKTELQFDGVLMQPMNPISLAIGMGAGFVARSFSGDKTHLSTVIAQAISFKGYALVDILQPCPSFNRINTFKWYKDRLYYLPEDYDSSDILQARDKAEEWGERIPIGIIYRSEKPEYIAENSVLRDNPPLVNLPFSPTHAQIFMDDFR</sequence>
<evidence type="ECO:0000256" key="4">
    <source>
        <dbReference type="ARBA" id="ARBA00022723"/>
    </source>
</evidence>
<evidence type="ECO:0000313" key="12">
    <source>
        <dbReference type="EMBL" id="MBT9144353.1"/>
    </source>
</evidence>
<dbReference type="Pfam" id="PF12367">
    <property type="entry name" value="PFO_beta_C"/>
    <property type="match status" value="1"/>
</dbReference>
<dbReference type="InterPro" id="IPR032686">
    <property type="entry name" value="PFO_beta_C"/>
</dbReference>
<accession>A0A9E2BEY8</accession>
<evidence type="ECO:0000256" key="5">
    <source>
        <dbReference type="ARBA" id="ARBA00022842"/>
    </source>
</evidence>
<evidence type="ECO:0000256" key="9">
    <source>
        <dbReference type="ARBA" id="ARBA00023052"/>
    </source>
</evidence>
<dbReference type="AlphaFoldDB" id="A0A9E2BEY8"/>
<comment type="cofactor">
    <cofactor evidence="1">
        <name>Mg(2+)</name>
        <dbReference type="ChEBI" id="CHEBI:18420"/>
    </cofactor>
</comment>
<evidence type="ECO:0000256" key="1">
    <source>
        <dbReference type="ARBA" id="ARBA00001946"/>
    </source>
</evidence>
<evidence type="ECO:0000256" key="8">
    <source>
        <dbReference type="ARBA" id="ARBA00023014"/>
    </source>
</evidence>
<dbReference type="EMBL" id="QLTW01000005">
    <property type="protein sequence ID" value="MBT9144353.1"/>
    <property type="molecule type" value="Genomic_DNA"/>
</dbReference>
<dbReference type="GO" id="GO:0051536">
    <property type="term" value="F:iron-sulfur cluster binding"/>
    <property type="evidence" value="ECO:0007669"/>
    <property type="project" value="UniProtKB-KW"/>
</dbReference>
<dbReference type="PANTHER" id="PTHR48084">
    <property type="entry name" value="2-OXOGLUTARATE OXIDOREDUCTASE SUBUNIT KORB-RELATED"/>
    <property type="match status" value="1"/>
</dbReference>
<keyword evidence="5" id="KW-0460">Magnesium</keyword>
<keyword evidence="7" id="KW-0408">Iron</keyword>
<dbReference type="InterPro" id="IPR011896">
    <property type="entry name" value="OFOB"/>
</dbReference>
<evidence type="ECO:0000256" key="2">
    <source>
        <dbReference type="ARBA" id="ARBA00001964"/>
    </source>
</evidence>
<dbReference type="InterPro" id="IPR011766">
    <property type="entry name" value="TPP_enzyme_TPP-bd"/>
</dbReference>